<keyword evidence="3 6" id="KW-0812">Transmembrane</keyword>
<evidence type="ECO:0000313" key="10">
    <source>
        <dbReference type="Proteomes" id="UP000184532"/>
    </source>
</evidence>
<dbReference type="GO" id="GO:0022857">
    <property type="term" value="F:transmembrane transporter activity"/>
    <property type="evidence" value="ECO:0007669"/>
    <property type="project" value="TreeGrafter"/>
</dbReference>
<dbReference type="Proteomes" id="UP000184532">
    <property type="component" value="Unassembled WGS sequence"/>
</dbReference>
<dbReference type="InterPro" id="IPR050250">
    <property type="entry name" value="Macrolide_Exporter_MacB"/>
</dbReference>
<feature type="transmembrane region" description="Helical" evidence="6">
    <location>
        <begin position="302"/>
        <end position="329"/>
    </location>
</feature>
<evidence type="ECO:0000256" key="6">
    <source>
        <dbReference type="SAM" id="Phobius"/>
    </source>
</evidence>
<dbReference type="InterPro" id="IPR025857">
    <property type="entry name" value="MacB_PCD"/>
</dbReference>
<feature type="transmembrane region" description="Helical" evidence="6">
    <location>
        <begin position="21"/>
        <end position="42"/>
    </location>
</feature>
<feature type="transmembrane region" description="Helical" evidence="6">
    <location>
        <begin position="443"/>
        <end position="463"/>
    </location>
</feature>
<evidence type="ECO:0000259" key="7">
    <source>
        <dbReference type="Pfam" id="PF02687"/>
    </source>
</evidence>
<name>A0A1M5KWG2_9FLAO</name>
<feature type="transmembrane region" description="Helical" evidence="6">
    <location>
        <begin position="352"/>
        <end position="375"/>
    </location>
</feature>
<feature type="domain" description="ABC3 transporter permease C-terminal" evidence="7">
    <location>
        <begin position="307"/>
        <end position="421"/>
    </location>
</feature>
<sequence length="819" mass="91405">MFKNHIKIAWRSLKKQPFFTFLNTFGLAIGVTGAILISLYVIDELSYDTMFADAERIYRINIDNTNGGETNRYASVAAPLGPTLKEDYPQIEIVTRLNDLGSMLVRKANEKESIKEEHVMASDSTFFEMFGLTLLKGDPSVALKNPGTMILTKTAAKKHFGTDQVLGQTMVFDDKDVYTITGVIPDMPKNSFLRDFTFLISMGSIPEAESSSWANWSFSTFIKLHPGATIQSLQTPLNTIYEVYMIPWIQTFDPSMTLQKFRESRKASGNNMVWSTIALTDIHLSSLNRKGELSLNNSMENIYILSLIGLFLVVLASVNFMNLSTAVALKRAQEVGIRKTLGSKKIELIKQFLTEAITISFLSLLLGLILTAIVLPLFNDLSGKDIALPFGNPFFWILLFLSSVALGLFSGSYPAFFLSRFAPVMALKGGSKSGVGNSKPRNYLVIFQFAISIFLIVATLVIYQQIQFIQNKDLGFQKDQVLIVDDVDAAGEQIQSLKQEISQLSNVKSVSLSSFLPTPSDRNGITFFPESGRGVKHDGYIFEKWGVDHDYINTLKMKIIAGRNFDQKFPTDSTALILNESAVAMLGLRNEDALGVRLTHDFKRADKENMEYLTVIGIMENFHFASLRNSINAMSLALGKDADKMLVKLNAGNFANTITQVEQIWNTIAPGQPFQYYFMDDSFNNTYRAEQRLGSIFISFTILSIIIACLGLFGLAAFNAEKRTKEIGIRKVMGASINEIVYSLTVGFLKLVGISILVSIPIGWFAMNKWLEDFSYRIEVKWWILVLAAFIAVAISLLTVSYQSIRAAIVNPVKSLRTD</sequence>
<dbReference type="Pfam" id="PF02687">
    <property type="entry name" value="FtsX"/>
    <property type="match status" value="2"/>
</dbReference>
<evidence type="ECO:0000256" key="4">
    <source>
        <dbReference type="ARBA" id="ARBA00022989"/>
    </source>
</evidence>
<feature type="transmembrane region" description="Helical" evidence="6">
    <location>
        <begin position="395"/>
        <end position="422"/>
    </location>
</feature>
<proteinExistence type="predicted"/>
<dbReference type="RefSeq" id="WP_073178531.1">
    <property type="nucleotide sequence ID" value="NZ_FQWL01000002.1"/>
</dbReference>
<evidence type="ECO:0000256" key="5">
    <source>
        <dbReference type="ARBA" id="ARBA00023136"/>
    </source>
</evidence>
<keyword evidence="5 6" id="KW-0472">Membrane</keyword>
<dbReference type="PANTHER" id="PTHR30572:SF18">
    <property type="entry name" value="ABC-TYPE MACROLIDE FAMILY EXPORT SYSTEM PERMEASE COMPONENT 2"/>
    <property type="match status" value="1"/>
</dbReference>
<keyword evidence="4 6" id="KW-1133">Transmembrane helix</keyword>
<keyword evidence="2" id="KW-1003">Cell membrane</keyword>
<dbReference type="InterPro" id="IPR003838">
    <property type="entry name" value="ABC3_permease_C"/>
</dbReference>
<evidence type="ECO:0000256" key="3">
    <source>
        <dbReference type="ARBA" id="ARBA00022692"/>
    </source>
</evidence>
<dbReference type="GO" id="GO:0005886">
    <property type="term" value="C:plasma membrane"/>
    <property type="evidence" value="ECO:0007669"/>
    <property type="project" value="UniProtKB-SubCell"/>
</dbReference>
<dbReference type="STRING" id="570519.SAMN04488116_1806"/>
<evidence type="ECO:0000259" key="8">
    <source>
        <dbReference type="Pfam" id="PF12704"/>
    </source>
</evidence>
<evidence type="ECO:0000256" key="1">
    <source>
        <dbReference type="ARBA" id="ARBA00004651"/>
    </source>
</evidence>
<dbReference type="OrthoDB" id="8740261at2"/>
<evidence type="ECO:0000313" key="9">
    <source>
        <dbReference type="EMBL" id="SHG56849.1"/>
    </source>
</evidence>
<protein>
    <submittedName>
        <fullName evidence="9">Putative ABC transport system permease protein</fullName>
    </submittedName>
</protein>
<dbReference type="PANTHER" id="PTHR30572">
    <property type="entry name" value="MEMBRANE COMPONENT OF TRANSPORTER-RELATED"/>
    <property type="match status" value="1"/>
</dbReference>
<keyword evidence="10" id="KW-1185">Reference proteome</keyword>
<feature type="transmembrane region" description="Helical" evidence="6">
    <location>
        <begin position="696"/>
        <end position="719"/>
    </location>
</feature>
<dbReference type="EMBL" id="FQWL01000002">
    <property type="protein sequence ID" value="SHG56849.1"/>
    <property type="molecule type" value="Genomic_DNA"/>
</dbReference>
<dbReference type="Pfam" id="PF12704">
    <property type="entry name" value="MacB_PCD"/>
    <property type="match status" value="1"/>
</dbReference>
<reference evidence="10" key="1">
    <citation type="submission" date="2016-11" db="EMBL/GenBank/DDBJ databases">
        <authorList>
            <person name="Varghese N."/>
            <person name="Submissions S."/>
        </authorList>
    </citation>
    <scope>NUCLEOTIDE SEQUENCE [LARGE SCALE GENOMIC DNA]</scope>
    <source>
        <strain evidence="10">DSM 22638</strain>
    </source>
</reference>
<comment type="subcellular location">
    <subcellularLocation>
        <location evidence="1">Cell membrane</location>
        <topology evidence="1">Multi-pass membrane protein</topology>
    </subcellularLocation>
</comment>
<organism evidence="9 10">
    <name type="scientific">Flagellimonas flava</name>
    <dbReference type="NCBI Taxonomy" id="570519"/>
    <lineage>
        <taxon>Bacteria</taxon>
        <taxon>Pseudomonadati</taxon>
        <taxon>Bacteroidota</taxon>
        <taxon>Flavobacteriia</taxon>
        <taxon>Flavobacteriales</taxon>
        <taxon>Flavobacteriaceae</taxon>
        <taxon>Flagellimonas</taxon>
    </lineage>
</organism>
<feature type="transmembrane region" description="Helical" evidence="6">
    <location>
        <begin position="740"/>
        <end position="762"/>
    </location>
</feature>
<evidence type="ECO:0000256" key="2">
    <source>
        <dbReference type="ARBA" id="ARBA00022475"/>
    </source>
</evidence>
<feature type="domain" description="ABC3 transporter permease C-terminal" evidence="7">
    <location>
        <begin position="699"/>
        <end position="812"/>
    </location>
</feature>
<gene>
    <name evidence="9" type="ORF">SAMN04488116_1806</name>
</gene>
<dbReference type="AlphaFoldDB" id="A0A1M5KWG2"/>
<accession>A0A1M5KWG2</accession>
<feature type="transmembrane region" description="Helical" evidence="6">
    <location>
        <begin position="782"/>
        <end position="802"/>
    </location>
</feature>
<feature type="domain" description="MacB-like periplasmic core" evidence="8">
    <location>
        <begin position="20"/>
        <end position="236"/>
    </location>
</feature>